<evidence type="ECO:0000259" key="1">
    <source>
        <dbReference type="Pfam" id="PF01323"/>
    </source>
</evidence>
<proteinExistence type="predicted"/>
<dbReference type="OrthoDB" id="9799122at2"/>
<reference evidence="2 3" key="1">
    <citation type="submission" date="2019-01" db="EMBL/GenBank/DDBJ databases">
        <authorList>
            <person name="Chen W.-M."/>
        </authorList>
    </citation>
    <scope>NUCLEOTIDE SEQUENCE [LARGE SCALE GENOMIC DNA]</scope>
    <source>
        <strain evidence="2 3">ICH-3</strain>
    </source>
</reference>
<dbReference type="EMBL" id="SACT01000002">
    <property type="protein sequence ID" value="RVT52489.1"/>
    <property type="molecule type" value="Genomic_DNA"/>
</dbReference>
<dbReference type="AlphaFoldDB" id="A0A437JXV8"/>
<dbReference type="Gene3D" id="3.40.30.10">
    <property type="entry name" value="Glutaredoxin"/>
    <property type="match status" value="1"/>
</dbReference>
<dbReference type="SUPFAM" id="SSF52833">
    <property type="entry name" value="Thioredoxin-like"/>
    <property type="match status" value="1"/>
</dbReference>
<sequence length="232" mass="25001">MNAATGAPTLRRMRIDLISDVACPWCAIGLAGLQQALDQLDGELDVELHCQPFELNPDMGPEGRDIVEYLGEKYGKSPQDIAQTQAMIRERGAAVGFSFGPRTRTWNTFDAHRLLHWAGLQGAVQQLALKRALLQAYHGDGRNPSDPVVLADAAQAAGLDRAAAQAVLAEGRHADEVRAAERHWQQQGIRAVPSVVVDGRHLIQGGQPPAVYLQALRQIAAESAAEPAGAQR</sequence>
<accession>A0A437JXV8</accession>
<dbReference type="PANTHER" id="PTHR13887:SF41">
    <property type="entry name" value="THIOREDOXIN SUPERFAMILY PROTEIN"/>
    <property type="match status" value="1"/>
</dbReference>
<dbReference type="RefSeq" id="WP_128197863.1">
    <property type="nucleotide sequence ID" value="NZ_SACT01000002.1"/>
</dbReference>
<dbReference type="GO" id="GO:0016491">
    <property type="term" value="F:oxidoreductase activity"/>
    <property type="evidence" value="ECO:0007669"/>
    <property type="project" value="InterPro"/>
</dbReference>
<organism evidence="2 3">
    <name type="scientific">Rubrivivax albus</name>
    <dbReference type="NCBI Taxonomy" id="2499835"/>
    <lineage>
        <taxon>Bacteria</taxon>
        <taxon>Pseudomonadati</taxon>
        <taxon>Pseudomonadota</taxon>
        <taxon>Betaproteobacteria</taxon>
        <taxon>Burkholderiales</taxon>
        <taxon>Sphaerotilaceae</taxon>
        <taxon>Rubrivivax</taxon>
    </lineage>
</organism>
<protein>
    <submittedName>
        <fullName evidence="2">DsbA family oxidoreductase</fullName>
    </submittedName>
</protein>
<name>A0A437JXV8_9BURK</name>
<evidence type="ECO:0000313" key="3">
    <source>
        <dbReference type="Proteomes" id="UP000288178"/>
    </source>
</evidence>
<evidence type="ECO:0000313" key="2">
    <source>
        <dbReference type="EMBL" id="RVT52489.1"/>
    </source>
</evidence>
<dbReference type="Proteomes" id="UP000288178">
    <property type="component" value="Unassembled WGS sequence"/>
</dbReference>
<comment type="caution">
    <text evidence="2">The sequence shown here is derived from an EMBL/GenBank/DDBJ whole genome shotgun (WGS) entry which is preliminary data.</text>
</comment>
<dbReference type="InterPro" id="IPR001853">
    <property type="entry name" value="DSBA-like_thioredoxin_dom"/>
</dbReference>
<feature type="domain" description="DSBA-like thioredoxin" evidence="1">
    <location>
        <begin position="15"/>
        <end position="216"/>
    </location>
</feature>
<keyword evidence="3" id="KW-1185">Reference proteome</keyword>
<dbReference type="CDD" id="cd03024">
    <property type="entry name" value="DsbA_FrnE"/>
    <property type="match status" value="1"/>
</dbReference>
<dbReference type="PANTHER" id="PTHR13887">
    <property type="entry name" value="GLUTATHIONE S-TRANSFERASE KAPPA"/>
    <property type="match status" value="1"/>
</dbReference>
<dbReference type="Pfam" id="PF01323">
    <property type="entry name" value="DSBA"/>
    <property type="match status" value="1"/>
</dbReference>
<gene>
    <name evidence="2" type="ORF">ENE75_08625</name>
</gene>
<dbReference type="InterPro" id="IPR036249">
    <property type="entry name" value="Thioredoxin-like_sf"/>
</dbReference>